<dbReference type="AlphaFoldDB" id="A0A1H8H817"/>
<evidence type="ECO:0000313" key="3">
    <source>
        <dbReference type="Proteomes" id="UP000199512"/>
    </source>
</evidence>
<dbReference type="InterPro" id="IPR016152">
    <property type="entry name" value="PTrfase/Anion_transptr"/>
</dbReference>
<proteinExistence type="predicted"/>
<evidence type="ECO:0000313" key="2">
    <source>
        <dbReference type="EMBL" id="SEN51907.1"/>
    </source>
</evidence>
<dbReference type="GO" id="GO:0016740">
    <property type="term" value="F:transferase activity"/>
    <property type="evidence" value="ECO:0007669"/>
    <property type="project" value="UniProtKB-KW"/>
</dbReference>
<gene>
    <name evidence="2" type="ORF">SAMN05216454_10537</name>
</gene>
<reference evidence="2 3" key="1">
    <citation type="submission" date="2016-10" db="EMBL/GenBank/DDBJ databases">
        <authorList>
            <person name="de Groot N.N."/>
        </authorList>
    </citation>
    <scope>NUCLEOTIDE SEQUENCE [LARGE SCALE GENOMIC DNA]</scope>
    <source>
        <strain evidence="2 3">Calf135</strain>
    </source>
</reference>
<sequence>MIVLKKELEGQYDSIKEVYEILSCILQEEGIIKNKQNLISSLIQREELGPVEIMPNFYLPHIKTDEIEDLLIVNVEGFKNNKILFILVPEENFLSYRECVIKIIMKLDEKDFIKKMESSEKILKEYLESIQK</sequence>
<dbReference type="Gene3D" id="3.40.930.10">
    <property type="entry name" value="Mannitol-specific EII, Chain A"/>
    <property type="match status" value="1"/>
</dbReference>
<organism evidence="2 3">
    <name type="scientific">Peptostreptococcus russellii</name>
    <dbReference type="NCBI Taxonomy" id="215200"/>
    <lineage>
        <taxon>Bacteria</taxon>
        <taxon>Bacillati</taxon>
        <taxon>Bacillota</taxon>
        <taxon>Clostridia</taxon>
        <taxon>Peptostreptococcales</taxon>
        <taxon>Peptostreptococcaceae</taxon>
        <taxon>Peptostreptococcus</taxon>
    </lineage>
</organism>
<dbReference type="Pfam" id="PF00359">
    <property type="entry name" value="PTS_EIIA_2"/>
    <property type="match status" value="1"/>
</dbReference>
<keyword evidence="2" id="KW-0808">Transferase</keyword>
<accession>A0A1H8H817</accession>
<dbReference type="SUPFAM" id="SSF55804">
    <property type="entry name" value="Phoshotransferase/anion transport protein"/>
    <property type="match status" value="1"/>
</dbReference>
<dbReference type="InterPro" id="IPR002178">
    <property type="entry name" value="PTS_EIIA_type-2_dom"/>
</dbReference>
<dbReference type="OrthoDB" id="2334832at2"/>
<evidence type="ECO:0000259" key="1">
    <source>
        <dbReference type="PROSITE" id="PS51094"/>
    </source>
</evidence>
<protein>
    <submittedName>
        <fullName evidence="2">Phosphotransferase system mannitol/fructose-specific IIA domain (Ntr-type)</fullName>
    </submittedName>
</protein>
<dbReference type="EMBL" id="FODF01000005">
    <property type="protein sequence ID" value="SEN51907.1"/>
    <property type="molecule type" value="Genomic_DNA"/>
</dbReference>
<feature type="domain" description="PTS EIIA type-2" evidence="1">
    <location>
        <begin position="1"/>
        <end position="132"/>
    </location>
</feature>
<name>A0A1H8H817_9FIRM</name>
<dbReference type="RefSeq" id="WP_091975041.1">
    <property type="nucleotide sequence ID" value="NZ_FODF01000005.1"/>
</dbReference>
<dbReference type="PROSITE" id="PS51094">
    <property type="entry name" value="PTS_EIIA_TYPE_2"/>
    <property type="match status" value="1"/>
</dbReference>
<dbReference type="Proteomes" id="UP000199512">
    <property type="component" value="Unassembled WGS sequence"/>
</dbReference>
<keyword evidence="3" id="KW-1185">Reference proteome</keyword>
<dbReference type="STRING" id="215200.SAMN05216454_10537"/>